<name>A0A2A6CGU4_PRIPA</name>
<accession>A0A2A6CGU4</accession>
<feature type="transmembrane region" description="Helical" evidence="2">
    <location>
        <begin position="6"/>
        <end position="27"/>
    </location>
</feature>
<evidence type="ECO:0000256" key="1">
    <source>
        <dbReference type="SAM" id="MobiDB-lite"/>
    </source>
</evidence>
<keyword evidence="2" id="KW-0472">Membrane</keyword>
<accession>A0A8R1Z3F3</accession>
<evidence type="ECO:0000256" key="2">
    <source>
        <dbReference type="SAM" id="Phobius"/>
    </source>
</evidence>
<organism evidence="3 4">
    <name type="scientific">Pristionchus pacificus</name>
    <name type="common">Parasitic nematode worm</name>
    <dbReference type="NCBI Taxonomy" id="54126"/>
    <lineage>
        <taxon>Eukaryota</taxon>
        <taxon>Metazoa</taxon>
        <taxon>Ecdysozoa</taxon>
        <taxon>Nematoda</taxon>
        <taxon>Chromadorea</taxon>
        <taxon>Rhabditida</taxon>
        <taxon>Rhabditina</taxon>
        <taxon>Diplogasteromorpha</taxon>
        <taxon>Diplogasteroidea</taxon>
        <taxon>Neodiplogasteridae</taxon>
        <taxon>Pristionchus</taxon>
    </lineage>
</organism>
<evidence type="ECO:0000313" key="4">
    <source>
        <dbReference type="Proteomes" id="UP000005239"/>
    </source>
</evidence>
<gene>
    <name evidence="3" type="primary">WBGene00284642</name>
</gene>
<dbReference type="OrthoDB" id="407509at2759"/>
<dbReference type="Proteomes" id="UP000005239">
    <property type="component" value="Unassembled WGS sequence"/>
</dbReference>
<keyword evidence="2" id="KW-1133">Transmembrane helix</keyword>
<keyword evidence="4" id="KW-1185">Reference proteome</keyword>
<reference evidence="4" key="1">
    <citation type="journal article" date="2008" name="Nat. Genet.">
        <title>The Pristionchus pacificus genome provides a unique perspective on nematode lifestyle and parasitism.</title>
        <authorList>
            <person name="Dieterich C."/>
            <person name="Clifton S.W."/>
            <person name="Schuster L.N."/>
            <person name="Chinwalla A."/>
            <person name="Delehaunty K."/>
            <person name="Dinkelacker I."/>
            <person name="Fulton L."/>
            <person name="Fulton R."/>
            <person name="Godfrey J."/>
            <person name="Minx P."/>
            <person name="Mitreva M."/>
            <person name="Roeseler W."/>
            <person name="Tian H."/>
            <person name="Witte H."/>
            <person name="Yang S.P."/>
            <person name="Wilson R.K."/>
            <person name="Sommer R.J."/>
        </authorList>
    </citation>
    <scope>NUCLEOTIDE SEQUENCE [LARGE SCALE GENOMIC DNA]</scope>
    <source>
        <strain evidence="4">PS312</strain>
    </source>
</reference>
<feature type="compositionally biased region" description="Polar residues" evidence="1">
    <location>
        <begin position="99"/>
        <end position="111"/>
    </location>
</feature>
<feature type="region of interest" description="Disordered" evidence="1">
    <location>
        <begin position="95"/>
        <end position="124"/>
    </location>
</feature>
<sequence>MPNLEIRIKTIWFAFTDILFLMCLFLSSKCSRKEKLRVAQRKMERKMIDISLFHRWSNLRVRERTKVQDWVKLAERKKMDWANRHYSMGEVLRMRKGTTPPTSLSQASPASFSADFREHGNGRV</sequence>
<proteinExistence type="predicted"/>
<evidence type="ECO:0000313" key="3">
    <source>
        <dbReference type="EnsemblMetazoa" id="PPA46273.1"/>
    </source>
</evidence>
<protein>
    <submittedName>
        <fullName evidence="3">Uncharacterized protein</fullName>
    </submittedName>
</protein>
<reference evidence="3" key="2">
    <citation type="submission" date="2022-06" db="UniProtKB">
        <authorList>
            <consortium name="EnsemblMetazoa"/>
        </authorList>
    </citation>
    <scope>IDENTIFICATION</scope>
    <source>
        <strain evidence="3">PS312</strain>
    </source>
</reference>
<feature type="compositionally biased region" description="Basic and acidic residues" evidence="1">
    <location>
        <begin position="115"/>
        <end position="124"/>
    </location>
</feature>
<dbReference type="AlphaFoldDB" id="A0A2A6CGU4"/>
<dbReference type="EnsemblMetazoa" id="PPA46273.1">
    <property type="protein sequence ID" value="PPA46273.1"/>
    <property type="gene ID" value="WBGene00284642"/>
</dbReference>
<keyword evidence="2" id="KW-0812">Transmembrane</keyword>